<evidence type="ECO:0000313" key="1">
    <source>
        <dbReference type="EMBL" id="KAJ3002976.1"/>
    </source>
</evidence>
<reference evidence="1" key="1">
    <citation type="submission" date="2022-08" db="EMBL/GenBank/DDBJ databases">
        <title>Genome Sequence of Pycnoporus sanguineus.</title>
        <authorList>
            <person name="Buettner E."/>
        </authorList>
    </citation>
    <scope>NUCLEOTIDE SEQUENCE</scope>
    <source>
        <strain evidence="1">CG-C14</strain>
    </source>
</reference>
<keyword evidence="2" id="KW-1185">Reference proteome</keyword>
<gene>
    <name evidence="1" type="ORF">NUW54_g5554</name>
</gene>
<proteinExistence type="predicted"/>
<protein>
    <submittedName>
        <fullName evidence="1">Uncharacterized protein</fullName>
    </submittedName>
</protein>
<accession>A0ACC1PUT1</accession>
<comment type="caution">
    <text evidence="1">The sequence shown here is derived from an EMBL/GenBank/DDBJ whole genome shotgun (WGS) entry which is preliminary data.</text>
</comment>
<organism evidence="1 2">
    <name type="scientific">Trametes sanguinea</name>
    <dbReference type="NCBI Taxonomy" id="158606"/>
    <lineage>
        <taxon>Eukaryota</taxon>
        <taxon>Fungi</taxon>
        <taxon>Dikarya</taxon>
        <taxon>Basidiomycota</taxon>
        <taxon>Agaricomycotina</taxon>
        <taxon>Agaricomycetes</taxon>
        <taxon>Polyporales</taxon>
        <taxon>Polyporaceae</taxon>
        <taxon>Trametes</taxon>
    </lineage>
</organism>
<sequence>MGAVRHEHPSVHFQHRRTGTVEEVQPETIPDEICSSQSLGLGPGLARYERILDALPGIARSRLPAERSGKSVPYRSRLMKMYPLRQTYLAIYEDSPWGSDLRGVRLLESFEDLSDGEWDAYGSKALSGHEKRPHRHVSTASEILGALRDPHSFRPSSAVGRMTQSFWSRLTRTASRGAQRRFIETFELFFRAVTQQARDRESGDIPDLESYIAMRRDTSGCKPCWALIEYAYDLDLPDWVMEDPTIRGLEEAANDLVTWSNDIFSFNREQACGDTHNMIVVVQTQQKLDLQSAIDYVGELCMGCVDRFQTLREQLPSWGPEIDAQVQVYVEGLGDWMIGNLVWSFETERYFGKAGPDVRKALSVALLPRRK</sequence>
<dbReference type="Proteomes" id="UP001144978">
    <property type="component" value="Unassembled WGS sequence"/>
</dbReference>
<name>A0ACC1PUT1_9APHY</name>
<evidence type="ECO:0000313" key="2">
    <source>
        <dbReference type="Proteomes" id="UP001144978"/>
    </source>
</evidence>
<dbReference type="EMBL" id="JANSHE010001378">
    <property type="protein sequence ID" value="KAJ3002976.1"/>
    <property type="molecule type" value="Genomic_DNA"/>
</dbReference>